<evidence type="ECO:0000256" key="3">
    <source>
        <dbReference type="PROSITE-ProRule" id="PRU00023"/>
    </source>
</evidence>
<dbReference type="PANTHER" id="PTHR24126">
    <property type="entry name" value="ANKYRIN REPEAT, PH AND SEC7 DOMAIN CONTAINING PROTEIN SECG-RELATED"/>
    <property type="match status" value="1"/>
</dbReference>
<dbReference type="InterPro" id="IPR054471">
    <property type="entry name" value="GPIID_WHD"/>
</dbReference>
<feature type="repeat" description="ANK" evidence="3">
    <location>
        <begin position="976"/>
        <end position="1008"/>
    </location>
</feature>
<feature type="repeat" description="ANK" evidence="3">
    <location>
        <begin position="1132"/>
        <end position="1161"/>
    </location>
</feature>
<evidence type="ECO:0000256" key="2">
    <source>
        <dbReference type="ARBA" id="ARBA00023043"/>
    </source>
</evidence>
<evidence type="ECO:0000313" key="7">
    <source>
        <dbReference type="Proteomes" id="UP001221757"/>
    </source>
</evidence>
<dbReference type="InterPro" id="IPR002110">
    <property type="entry name" value="Ankyrin_rpt"/>
</dbReference>
<organism evidence="6 7">
    <name type="scientific">Mycena rosella</name>
    <name type="common">Pink bonnet</name>
    <name type="synonym">Agaricus rosellus</name>
    <dbReference type="NCBI Taxonomy" id="1033263"/>
    <lineage>
        <taxon>Eukaryota</taxon>
        <taxon>Fungi</taxon>
        <taxon>Dikarya</taxon>
        <taxon>Basidiomycota</taxon>
        <taxon>Agaricomycotina</taxon>
        <taxon>Agaricomycetes</taxon>
        <taxon>Agaricomycetidae</taxon>
        <taxon>Agaricales</taxon>
        <taxon>Marasmiineae</taxon>
        <taxon>Mycenaceae</taxon>
        <taxon>Mycena</taxon>
    </lineage>
</organism>
<dbReference type="Proteomes" id="UP001221757">
    <property type="component" value="Unassembled WGS sequence"/>
</dbReference>
<feature type="repeat" description="ANK" evidence="3">
    <location>
        <begin position="1042"/>
        <end position="1074"/>
    </location>
</feature>
<feature type="domain" description="GPI inositol-deacylase winged helix" evidence="4">
    <location>
        <begin position="481"/>
        <end position="559"/>
    </location>
</feature>
<dbReference type="InterPro" id="IPR027417">
    <property type="entry name" value="P-loop_NTPase"/>
</dbReference>
<feature type="repeat" description="ANK" evidence="3">
    <location>
        <begin position="1012"/>
        <end position="1041"/>
    </location>
</feature>
<dbReference type="InterPro" id="IPR036770">
    <property type="entry name" value="Ankyrin_rpt-contain_sf"/>
</dbReference>
<evidence type="ECO:0000313" key="6">
    <source>
        <dbReference type="EMBL" id="KAJ7659522.1"/>
    </source>
</evidence>
<keyword evidence="7" id="KW-1185">Reference proteome</keyword>
<dbReference type="InterPro" id="IPR056884">
    <property type="entry name" value="NPHP3-like_N"/>
</dbReference>
<keyword evidence="1" id="KW-0677">Repeat</keyword>
<reference evidence="6" key="1">
    <citation type="submission" date="2023-03" db="EMBL/GenBank/DDBJ databases">
        <title>Massive genome expansion in bonnet fungi (Mycena s.s.) driven by repeated elements and novel gene families across ecological guilds.</title>
        <authorList>
            <consortium name="Lawrence Berkeley National Laboratory"/>
            <person name="Harder C.B."/>
            <person name="Miyauchi S."/>
            <person name="Viragh M."/>
            <person name="Kuo A."/>
            <person name="Thoen E."/>
            <person name="Andreopoulos B."/>
            <person name="Lu D."/>
            <person name="Skrede I."/>
            <person name="Drula E."/>
            <person name="Henrissat B."/>
            <person name="Morin E."/>
            <person name="Kohler A."/>
            <person name="Barry K."/>
            <person name="LaButti K."/>
            <person name="Morin E."/>
            <person name="Salamov A."/>
            <person name="Lipzen A."/>
            <person name="Mereny Z."/>
            <person name="Hegedus B."/>
            <person name="Baldrian P."/>
            <person name="Stursova M."/>
            <person name="Weitz H."/>
            <person name="Taylor A."/>
            <person name="Grigoriev I.V."/>
            <person name="Nagy L.G."/>
            <person name="Martin F."/>
            <person name="Kauserud H."/>
        </authorList>
    </citation>
    <scope>NUCLEOTIDE SEQUENCE</scope>
    <source>
        <strain evidence="6">CBHHK067</strain>
    </source>
</reference>
<dbReference type="PROSITE" id="PS50297">
    <property type="entry name" value="ANK_REP_REGION"/>
    <property type="match status" value="6"/>
</dbReference>
<dbReference type="AlphaFoldDB" id="A0AAD7CU65"/>
<accession>A0AAD7CU65</accession>
<sequence length="1193" mass="132149">PRSSFLTPHGGNTGVITTAIQLVDTALKAREYVKDFVNAPHEQRQLFSEMDTLRPLLGELQKRVLAHPSQNSFQQMTAPLNKFKTTMEDFTEKLKPADGRWSKFSKQVAWTLWNKKEAKEYLEEFERIKLLLNTWLVLDIWDFGQHQQQDTNQIFQSINDVVQEQQQSQSRMVNLVKDVARQGFDEHDKLIEWLSPLNFFPRQAEILSSRQPGTGEWLLEDDHFKAWKSGLGGTLWCHGIPGAGKTVLASIVVDHLRTEFQARDIGVACIYLNHKETEMQSPSNLLASLWRQLVFSKPISPTISTLYAQHHEERTRPILNEIQSHLASAVAEHSKVYIIVDALDEYPEDRRSILLESLAKIQPTVNLMLTSRPHISISVPTARVLEIRATESDIRSFVEKQIQGSSRLSKHITARPEFKDEIENKLVNNVDGMFLLAKLHMESLTTKNTIRALRDALNNMPKDLEHTYNEAMERIDRQSEDDRNIAHLVLIWISNAKRPLSIAELQEALAIEPGDTTFDSDNILDVDIMLSVCAGLVTVDQTDHITRLVHYTAQQYLDSVQASQFPQAQVDITRTCLAYLSFEMFRNLRRFPLVLVQKHPFLLYAAEYCLLHASGIPELTLESMILAFLKQDFYRFYQFRWGQEAYHRGKGSLTASAPKIWIAAAFNLCTITSNLLLEDASELNQVLGVASKFGALDVVRLLVNAGADKLSPALVDASEAGYDEILRILIDSGADLDEEYYGKSALSAACHEKHVSTARMLIENGADVNWEPHGGASADPESGFSNLPLLRRYPPKVYHVPKSPLCAASATGSETLVLLLIASGASVKNSPALREAAKNGHEIIARILLENGANVDHGALEDAARVGHLGIVKLLIYNALNINMTTALDVASFHGHWDVVRELMENGHLDLREGGGKALMAASYNGEEVIVSLLINRGVNVNVQLNGRNWVQFTSAMGNVNNRFAPAPWLDEYGQGGCSALQVSSFMGQEAIAKLLIKHGANLDIDGDLYGTPLQAAVKAGHEAVVEILLDNGADVNFAGYVSQPALQIAVALGNEKMVRLLLDRGASVQAQDYNDALRASVQPGLEEMVRFLVEKGADVNTQTAARGAKEIAELLIEKGAEINQQGGFYGTALQATAMEGHENIVRLLLENGADMNLRGGPYGSALQAASMGGHENIVRLLETAAGMSTEEN</sequence>
<feature type="repeat" description="ANK" evidence="3">
    <location>
        <begin position="828"/>
        <end position="856"/>
    </location>
</feature>
<evidence type="ECO:0000259" key="5">
    <source>
        <dbReference type="Pfam" id="PF24883"/>
    </source>
</evidence>
<dbReference type="SUPFAM" id="SSF52540">
    <property type="entry name" value="P-loop containing nucleoside triphosphate hydrolases"/>
    <property type="match status" value="1"/>
</dbReference>
<feature type="non-terminal residue" evidence="6">
    <location>
        <position position="1193"/>
    </location>
</feature>
<keyword evidence="2 3" id="KW-0040">ANK repeat</keyword>
<dbReference type="Pfam" id="PF22939">
    <property type="entry name" value="WHD_GPIID"/>
    <property type="match status" value="1"/>
</dbReference>
<dbReference type="PANTHER" id="PTHR24126:SF14">
    <property type="entry name" value="ANK_REP_REGION DOMAIN-CONTAINING PROTEIN"/>
    <property type="match status" value="1"/>
</dbReference>
<comment type="caution">
    <text evidence="6">The sequence shown here is derived from an EMBL/GenBank/DDBJ whole genome shotgun (WGS) entry which is preliminary data.</text>
</comment>
<name>A0AAD7CU65_MYCRO</name>
<feature type="domain" description="Nephrocystin 3-like N-terminal" evidence="5">
    <location>
        <begin position="213"/>
        <end position="372"/>
    </location>
</feature>
<dbReference type="SUPFAM" id="SSF48403">
    <property type="entry name" value="Ankyrin repeat"/>
    <property type="match status" value="2"/>
</dbReference>
<dbReference type="Pfam" id="PF24883">
    <property type="entry name" value="NPHP3_N"/>
    <property type="match status" value="1"/>
</dbReference>
<evidence type="ECO:0000259" key="4">
    <source>
        <dbReference type="Pfam" id="PF22939"/>
    </source>
</evidence>
<dbReference type="PROSITE" id="PS50088">
    <property type="entry name" value="ANK_REPEAT"/>
    <property type="match status" value="8"/>
</dbReference>
<dbReference type="SMART" id="SM00248">
    <property type="entry name" value="ANK"/>
    <property type="match status" value="11"/>
</dbReference>
<dbReference type="Gene3D" id="1.25.40.20">
    <property type="entry name" value="Ankyrin repeat-containing domain"/>
    <property type="match status" value="4"/>
</dbReference>
<dbReference type="Gene3D" id="3.40.50.300">
    <property type="entry name" value="P-loop containing nucleotide triphosphate hydrolases"/>
    <property type="match status" value="1"/>
</dbReference>
<feature type="repeat" description="ANK" evidence="3">
    <location>
        <begin position="741"/>
        <end position="773"/>
    </location>
</feature>
<feature type="repeat" description="ANK" evidence="3">
    <location>
        <begin position="914"/>
        <end position="946"/>
    </location>
</feature>
<dbReference type="Pfam" id="PF12796">
    <property type="entry name" value="Ank_2"/>
    <property type="match status" value="5"/>
</dbReference>
<proteinExistence type="predicted"/>
<gene>
    <name evidence="6" type="ORF">B0H17DRAFT_1096043</name>
</gene>
<dbReference type="Pfam" id="PF00023">
    <property type="entry name" value="Ank"/>
    <property type="match status" value="1"/>
</dbReference>
<evidence type="ECO:0000256" key="1">
    <source>
        <dbReference type="ARBA" id="ARBA00022737"/>
    </source>
</evidence>
<protein>
    <submittedName>
        <fullName evidence="6">Ankyrin repeat-containing domain protein</fullName>
    </submittedName>
</protein>
<feature type="repeat" description="ANK" evidence="3">
    <location>
        <begin position="1073"/>
        <end position="1105"/>
    </location>
</feature>
<dbReference type="EMBL" id="JARKIE010000268">
    <property type="protein sequence ID" value="KAJ7659522.1"/>
    <property type="molecule type" value="Genomic_DNA"/>
</dbReference>